<gene>
    <name evidence="2" type="ORF">MGA5115_03143</name>
    <name evidence="3" type="ORF">MGA5116_02547</name>
</gene>
<protein>
    <submittedName>
        <fullName evidence="2">Cyclic nucleotide-binding domain protein</fullName>
    </submittedName>
</protein>
<dbReference type="EMBL" id="FLRA01000023">
    <property type="protein sequence ID" value="SBT18982.1"/>
    <property type="molecule type" value="Genomic_DNA"/>
</dbReference>
<dbReference type="OrthoDB" id="5740565at2"/>
<dbReference type="InterPro" id="IPR018490">
    <property type="entry name" value="cNMP-bd_dom_sf"/>
</dbReference>
<dbReference type="Pfam" id="PF00027">
    <property type="entry name" value="cNMP_binding"/>
    <property type="match status" value="1"/>
</dbReference>
<evidence type="ECO:0000313" key="4">
    <source>
        <dbReference type="Proteomes" id="UP000092840"/>
    </source>
</evidence>
<accession>A0A1C3JV30</accession>
<dbReference type="InterPro" id="IPR014710">
    <property type="entry name" value="RmlC-like_jellyroll"/>
</dbReference>
<dbReference type="Proteomes" id="UP000092840">
    <property type="component" value="Unassembled WGS sequence"/>
</dbReference>
<dbReference type="EMBL" id="FLRB01000013">
    <property type="protein sequence ID" value="SBT21937.1"/>
    <property type="molecule type" value="Genomic_DNA"/>
</dbReference>
<reference evidence="3 4" key="2">
    <citation type="submission" date="2016-06" db="EMBL/GenBank/DDBJ databases">
        <authorList>
            <person name="Rodrigo-Torres L."/>
            <person name="Arahal D.R."/>
        </authorList>
    </citation>
    <scope>NUCLEOTIDE SEQUENCE [LARGE SCALE GENOMIC DNA]</scope>
    <source>
        <strain evidence="3 4">CECT 5116</strain>
    </source>
</reference>
<dbReference type="SMART" id="SM00100">
    <property type="entry name" value="cNMP"/>
    <property type="match status" value="1"/>
</dbReference>
<dbReference type="Gene3D" id="2.60.120.10">
    <property type="entry name" value="Jelly Rolls"/>
    <property type="match status" value="1"/>
</dbReference>
<sequence length="166" mass="18387">MNTVNAKNCPYDLSPETLKTGSIFGALSPSSIEYLVHRGDLIELKAGEQLFKDDDKGDNFYVIIEGTLCYYRDSDDASSLIRRVSFGQALGYVTMISLSSRNGHAVAETDSVLLKIDYNVFGEFHDRFAFDFGILILNLSRDMARNVQVLSRTLADAGISVDLSKN</sequence>
<name>A0A1C3JV30_9GAMM</name>
<proteinExistence type="predicted"/>
<dbReference type="Proteomes" id="UP000092871">
    <property type="component" value="Unassembled WGS sequence"/>
</dbReference>
<dbReference type="SUPFAM" id="SSF51206">
    <property type="entry name" value="cAMP-binding domain-like"/>
    <property type="match status" value="1"/>
</dbReference>
<reference evidence="2 5" key="1">
    <citation type="submission" date="2016-06" db="EMBL/GenBank/DDBJ databases">
        <authorList>
            <person name="Kjaerup R.B."/>
            <person name="Dalgaard T.S."/>
            <person name="Juul-Madsen H.R."/>
        </authorList>
    </citation>
    <scope>NUCLEOTIDE SEQUENCE [LARGE SCALE GENOMIC DNA]</scope>
    <source>
        <strain evidence="2 5">CECT 5115</strain>
    </source>
</reference>
<evidence type="ECO:0000313" key="3">
    <source>
        <dbReference type="EMBL" id="SBT21937.1"/>
    </source>
</evidence>
<evidence type="ECO:0000259" key="1">
    <source>
        <dbReference type="PROSITE" id="PS50042"/>
    </source>
</evidence>
<keyword evidence="4" id="KW-1185">Reference proteome</keyword>
<dbReference type="AlphaFoldDB" id="A0A1C3JV30"/>
<evidence type="ECO:0000313" key="5">
    <source>
        <dbReference type="Proteomes" id="UP000092871"/>
    </source>
</evidence>
<dbReference type="PROSITE" id="PS50042">
    <property type="entry name" value="CNMP_BINDING_3"/>
    <property type="match status" value="1"/>
</dbReference>
<feature type="domain" description="Cyclic nucleotide-binding" evidence="1">
    <location>
        <begin position="23"/>
        <end position="121"/>
    </location>
</feature>
<evidence type="ECO:0000313" key="2">
    <source>
        <dbReference type="EMBL" id="SBT18982.1"/>
    </source>
</evidence>
<dbReference type="CDD" id="cd00038">
    <property type="entry name" value="CAP_ED"/>
    <property type="match status" value="1"/>
</dbReference>
<organism evidence="2 5">
    <name type="scientific">Marinomonas gallaica</name>
    <dbReference type="NCBI Taxonomy" id="1806667"/>
    <lineage>
        <taxon>Bacteria</taxon>
        <taxon>Pseudomonadati</taxon>
        <taxon>Pseudomonadota</taxon>
        <taxon>Gammaproteobacteria</taxon>
        <taxon>Oceanospirillales</taxon>
        <taxon>Oceanospirillaceae</taxon>
        <taxon>Marinomonas</taxon>
    </lineage>
</organism>
<dbReference type="InterPro" id="IPR000595">
    <property type="entry name" value="cNMP-bd_dom"/>
</dbReference>
<dbReference type="RefSeq" id="WP_067038211.1">
    <property type="nucleotide sequence ID" value="NZ_FLRA01000023.1"/>
</dbReference>